<dbReference type="InParanoid" id="A0A1S3INS7"/>
<sequence>MGGPAKEETISMNVKRLDPWVCSQLCENTVGSFHYKCVHGYLETADGWTCKRRDNIFTGQTGVISFTLLVYVGVDITNWSSVITEKLDWPNSLTTDYVTRGMWWADVHLDYIELVSYFSYRFIF</sequence>
<dbReference type="OrthoDB" id="9990982at2759"/>
<organism evidence="1 2">
    <name type="scientific">Lingula anatina</name>
    <name type="common">Brachiopod</name>
    <name type="synonym">Lingula unguis</name>
    <dbReference type="NCBI Taxonomy" id="7574"/>
    <lineage>
        <taxon>Eukaryota</taxon>
        <taxon>Metazoa</taxon>
        <taxon>Spiralia</taxon>
        <taxon>Lophotrochozoa</taxon>
        <taxon>Brachiopoda</taxon>
        <taxon>Linguliformea</taxon>
        <taxon>Lingulata</taxon>
        <taxon>Lingulida</taxon>
        <taxon>Linguloidea</taxon>
        <taxon>Lingulidae</taxon>
        <taxon>Lingula</taxon>
    </lineage>
</organism>
<accession>A0A1S3INS7</accession>
<dbReference type="Proteomes" id="UP000085678">
    <property type="component" value="Unplaced"/>
</dbReference>
<reference evidence="2" key="1">
    <citation type="submission" date="2025-08" db="UniProtKB">
        <authorList>
            <consortium name="RefSeq"/>
        </authorList>
    </citation>
    <scope>IDENTIFICATION</scope>
    <source>
        <tissue evidence="2">Gonads</tissue>
    </source>
</reference>
<dbReference type="GeneID" id="106165525"/>
<dbReference type="Gene3D" id="2.120.10.30">
    <property type="entry name" value="TolB, C-terminal domain"/>
    <property type="match status" value="1"/>
</dbReference>
<dbReference type="Gene3D" id="2.10.25.10">
    <property type="entry name" value="Laminin"/>
    <property type="match status" value="1"/>
</dbReference>
<dbReference type="InterPro" id="IPR011042">
    <property type="entry name" value="6-blade_b-propeller_TolB-like"/>
</dbReference>
<evidence type="ECO:0000313" key="1">
    <source>
        <dbReference type="Proteomes" id="UP000085678"/>
    </source>
</evidence>
<protein>
    <submittedName>
        <fullName evidence="2">Low-density lipoprotein receptor-related protein 2-like</fullName>
    </submittedName>
</protein>
<dbReference type="KEGG" id="lak:106165525"/>
<keyword evidence="1" id="KW-1185">Reference proteome</keyword>
<dbReference type="AlphaFoldDB" id="A0A1S3INS7"/>
<proteinExistence type="predicted"/>
<gene>
    <name evidence="2" type="primary">LOC106165525</name>
</gene>
<evidence type="ECO:0000313" key="2">
    <source>
        <dbReference type="RefSeq" id="XP_013399189.1"/>
    </source>
</evidence>
<dbReference type="SUPFAM" id="SSF57196">
    <property type="entry name" value="EGF/Laminin"/>
    <property type="match status" value="1"/>
</dbReference>
<name>A0A1S3INS7_LINAN</name>
<dbReference type="STRING" id="7574.A0A1S3INS7"/>
<dbReference type="RefSeq" id="XP_013399189.1">
    <property type="nucleotide sequence ID" value="XM_013543735.1"/>
</dbReference>